<gene>
    <name evidence="2" type="ORF">MCOR_25591</name>
</gene>
<proteinExistence type="predicted"/>
<feature type="compositionally biased region" description="Basic and acidic residues" evidence="1">
    <location>
        <begin position="117"/>
        <end position="137"/>
    </location>
</feature>
<feature type="region of interest" description="Disordered" evidence="1">
    <location>
        <begin position="115"/>
        <end position="154"/>
    </location>
</feature>
<dbReference type="AlphaFoldDB" id="A0A6J8C743"/>
<dbReference type="EMBL" id="CACVKT020004542">
    <property type="protein sequence ID" value="CAC5390497.1"/>
    <property type="molecule type" value="Genomic_DNA"/>
</dbReference>
<keyword evidence="3" id="KW-1185">Reference proteome</keyword>
<name>A0A6J8C743_MYTCO</name>
<sequence>MPVVSILNSLSEVEDKILEHELESTTKFITQRVSNSKHLNIRIEVPKKPSSSKVYVVLCEHVATTVLPSTSGNQSSDKEEGNKAIKQVLTTLKSIMENKSNINFAEAVAKALNISPPDKEKITKEKQHPSSRKEKAASIKSKRNTAATMCERYT</sequence>
<evidence type="ECO:0000313" key="3">
    <source>
        <dbReference type="Proteomes" id="UP000507470"/>
    </source>
</evidence>
<evidence type="ECO:0000256" key="1">
    <source>
        <dbReference type="SAM" id="MobiDB-lite"/>
    </source>
</evidence>
<dbReference type="Proteomes" id="UP000507470">
    <property type="component" value="Unassembled WGS sequence"/>
</dbReference>
<evidence type="ECO:0000313" key="2">
    <source>
        <dbReference type="EMBL" id="CAC5390497.1"/>
    </source>
</evidence>
<accession>A0A6J8C743</accession>
<protein>
    <submittedName>
        <fullName evidence="2">Uncharacterized protein</fullName>
    </submittedName>
</protein>
<reference evidence="2 3" key="1">
    <citation type="submission" date="2020-06" db="EMBL/GenBank/DDBJ databases">
        <authorList>
            <person name="Li R."/>
            <person name="Bekaert M."/>
        </authorList>
    </citation>
    <scope>NUCLEOTIDE SEQUENCE [LARGE SCALE GENOMIC DNA]</scope>
    <source>
        <strain evidence="3">wild</strain>
    </source>
</reference>
<organism evidence="2 3">
    <name type="scientific">Mytilus coruscus</name>
    <name type="common">Sea mussel</name>
    <dbReference type="NCBI Taxonomy" id="42192"/>
    <lineage>
        <taxon>Eukaryota</taxon>
        <taxon>Metazoa</taxon>
        <taxon>Spiralia</taxon>
        <taxon>Lophotrochozoa</taxon>
        <taxon>Mollusca</taxon>
        <taxon>Bivalvia</taxon>
        <taxon>Autobranchia</taxon>
        <taxon>Pteriomorphia</taxon>
        <taxon>Mytilida</taxon>
        <taxon>Mytiloidea</taxon>
        <taxon>Mytilidae</taxon>
        <taxon>Mytilinae</taxon>
        <taxon>Mytilus</taxon>
    </lineage>
</organism>